<dbReference type="SUPFAM" id="SSF49899">
    <property type="entry name" value="Concanavalin A-like lectins/glucanases"/>
    <property type="match status" value="1"/>
</dbReference>
<dbReference type="EMBL" id="SMKO01000012">
    <property type="protein sequence ID" value="TDD10434.1"/>
    <property type="molecule type" value="Genomic_DNA"/>
</dbReference>
<keyword evidence="2" id="KW-0326">Glycosidase</keyword>
<name>A0A4R4W4G1_9ACTN</name>
<dbReference type="RefSeq" id="WP_132593563.1">
    <property type="nucleotide sequence ID" value="NZ_SMKO01000012.1"/>
</dbReference>
<dbReference type="PANTHER" id="PTHR34002">
    <property type="entry name" value="BLR1656 PROTEIN"/>
    <property type="match status" value="1"/>
</dbReference>
<protein>
    <recommendedName>
        <fullName evidence="5">Glycosyl hydrolase</fullName>
    </recommendedName>
</protein>
<evidence type="ECO:0000313" key="3">
    <source>
        <dbReference type="EMBL" id="TDD10434.1"/>
    </source>
</evidence>
<comment type="caution">
    <text evidence="3">The sequence shown here is derived from an EMBL/GenBank/DDBJ whole genome shotgun (WGS) entry which is preliminary data.</text>
</comment>
<organism evidence="3 4">
    <name type="scientific">Nonomuraea deserti</name>
    <dbReference type="NCBI Taxonomy" id="1848322"/>
    <lineage>
        <taxon>Bacteria</taxon>
        <taxon>Bacillati</taxon>
        <taxon>Actinomycetota</taxon>
        <taxon>Actinomycetes</taxon>
        <taxon>Streptosporangiales</taxon>
        <taxon>Streptosporangiaceae</taxon>
        <taxon>Nonomuraea</taxon>
    </lineage>
</organism>
<dbReference type="Gene3D" id="2.60.120.180">
    <property type="match status" value="1"/>
</dbReference>
<dbReference type="InterPro" id="IPR002594">
    <property type="entry name" value="GH12"/>
</dbReference>
<sequence>MRPYGDPTSRRNRSRQRRFCRSASTHRFRQGAACHRRTTAEREIMLRTLRLFVPVSVLVALLGVLAQPAQAAVWSSSDQWGTWTNGGYTLYNNIWGSGAGPQTIWANSYGDWGVWANHPNTGGVKSYPNATKNVNRRLSALRSVTSSFNVTVPSAGAYASAYDIWCDGHTYEIMLWMNKYGPVGPLGSWQAGASVGGHSWDVYRGSNGSNEVFSFIRRGNATSGTVDIKAVLDWIRARNWFGDVTVGDVQFGYEITSSSGGMDFRTNGFSVSAS</sequence>
<gene>
    <name evidence="3" type="ORF">E1292_08005</name>
</gene>
<proteinExistence type="inferred from homology"/>
<reference evidence="3 4" key="1">
    <citation type="submission" date="2019-03" db="EMBL/GenBank/DDBJ databases">
        <title>Draft genome sequences of novel Actinobacteria.</title>
        <authorList>
            <person name="Sahin N."/>
            <person name="Ay H."/>
            <person name="Saygin H."/>
        </authorList>
    </citation>
    <scope>NUCLEOTIDE SEQUENCE [LARGE SCALE GENOMIC DNA]</scope>
    <source>
        <strain evidence="3 4">KC310</strain>
    </source>
</reference>
<dbReference type="Proteomes" id="UP000295258">
    <property type="component" value="Unassembled WGS sequence"/>
</dbReference>
<evidence type="ECO:0000313" key="4">
    <source>
        <dbReference type="Proteomes" id="UP000295258"/>
    </source>
</evidence>
<dbReference type="PANTHER" id="PTHR34002:SF9">
    <property type="entry name" value="XYLOGLUCAN-SPECIFIC ENDO-BETA-1,4-GLUCANASE A"/>
    <property type="match status" value="1"/>
</dbReference>
<dbReference type="AlphaFoldDB" id="A0A4R4W4G1"/>
<accession>A0A4R4W4G1</accession>
<dbReference type="InterPro" id="IPR013319">
    <property type="entry name" value="GH11/12"/>
</dbReference>
<keyword evidence="2" id="KW-0119">Carbohydrate metabolism</keyword>
<dbReference type="InterPro" id="IPR013320">
    <property type="entry name" value="ConA-like_dom_sf"/>
</dbReference>
<dbReference type="GO" id="GO:0008810">
    <property type="term" value="F:cellulase activity"/>
    <property type="evidence" value="ECO:0007669"/>
    <property type="project" value="InterPro"/>
</dbReference>
<dbReference type="Pfam" id="PF01670">
    <property type="entry name" value="Glyco_hydro_12"/>
    <property type="match status" value="1"/>
</dbReference>
<keyword evidence="2" id="KW-0378">Hydrolase</keyword>
<evidence type="ECO:0000256" key="2">
    <source>
        <dbReference type="RuleBase" id="RU361163"/>
    </source>
</evidence>
<keyword evidence="4" id="KW-1185">Reference proteome</keyword>
<keyword evidence="2" id="KW-0624">Polysaccharide degradation</keyword>
<dbReference type="GO" id="GO:0000272">
    <property type="term" value="P:polysaccharide catabolic process"/>
    <property type="evidence" value="ECO:0007669"/>
    <property type="project" value="UniProtKB-KW"/>
</dbReference>
<evidence type="ECO:0008006" key="5">
    <source>
        <dbReference type="Google" id="ProtNLM"/>
    </source>
</evidence>
<evidence type="ECO:0000256" key="1">
    <source>
        <dbReference type="ARBA" id="ARBA00005519"/>
    </source>
</evidence>
<dbReference type="NCBIfam" id="NF004860">
    <property type="entry name" value="PRK06215.1"/>
    <property type="match status" value="1"/>
</dbReference>
<comment type="similarity">
    <text evidence="1 2">Belongs to the glycosyl hydrolase 12 (cellulase H) family.</text>
</comment>